<dbReference type="OrthoDB" id="9809364at2"/>
<keyword evidence="2 4" id="KW-0472">Membrane</keyword>
<accession>A0A1I1RT71</accession>
<keyword evidence="7" id="KW-1185">Reference proteome</keyword>
<dbReference type="InterPro" id="IPR050330">
    <property type="entry name" value="Bact_OuterMem_StrucFunc"/>
</dbReference>
<evidence type="ECO:0000256" key="3">
    <source>
        <dbReference type="ARBA" id="ARBA00023237"/>
    </source>
</evidence>
<dbReference type="SUPFAM" id="SSF82171">
    <property type="entry name" value="DPP6 N-terminal domain-like"/>
    <property type="match status" value="1"/>
</dbReference>
<evidence type="ECO:0000256" key="1">
    <source>
        <dbReference type="ARBA" id="ARBA00004442"/>
    </source>
</evidence>
<proteinExistence type="predicted"/>
<evidence type="ECO:0000256" key="2">
    <source>
        <dbReference type="ARBA" id="ARBA00023136"/>
    </source>
</evidence>
<dbReference type="Pfam" id="PF00691">
    <property type="entry name" value="OmpA"/>
    <property type="match status" value="1"/>
</dbReference>
<dbReference type="InterPro" id="IPR011042">
    <property type="entry name" value="6-blade_b-propeller_TolB-like"/>
</dbReference>
<dbReference type="PANTHER" id="PTHR30329">
    <property type="entry name" value="STATOR ELEMENT OF FLAGELLAR MOTOR COMPLEX"/>
    <property type="match status" value="1"/>
</dbReference>
<dbReference type="Proteomes" id="UP000199439">
    <property type="component" value="Unassembled WGS sequence"/>
</dbReference>
<evidence type="ECO:0000313" key="6">
    <source>
        <dbReference type="EMBL" id="SFD33790.1"/>
    </source>
</evidence>
<dbReference type="Gene3D" id="3.30.1330.60">
    <property type="entry name" value="OmpA-like domain"/>
    <property type="match status" value="1"/>
</dbReference>
<dbReference type="RefSeq" id="WP_092853102.1">
    <property type="nucleotide sequence ID" value="NZ_FOMI01000010.1"/>
</dbReference>
<gene>
    <name evidence="6" type="ORF">SAMN04487987_1104</name>
</gene>
<dbReference type="InterPro" id="IPR006665">
    <property type="entry name" value="OmpA-like"/>
</dbReference>
<dbReference type="InterPro" id="IPR011990">
    <property type="entry name" value="TPR-like_helical_dom_sf"/>
</dbReference>
<dbReference type="EMBL" id="FOMI01000010">
    <property type="protein sequence ID" value="SFD33790.1"/>
    <property type="molecule type" value="Genomic_DNA"/>
</dbReference>
<dbReference type="Gene3D" id="1.25.40.10">
    <property type="entry name" value="Tetratricopeptide repeat domain"/>
    <property type="match status" value="1"/>
</dbReference>
<dbReference type="STRING" id="870482.SAMN04487987_1104"/>
<dbReference type="Pfam" id="PF07676">
    <property type="entry name" value="PD40"/>
    <property type="match status" value="1"/>
</dbReference>
<dbReference type="PROSITE" id="PS51123">
    <property type="entry name" value="OMPA_2"/>
    <property type="match status" value="1"/>
</dbReference>
<name>A0A1I1RT71_9FLAO</name>
<dbReference type="InterPro" id="IPR006664">
    <property type="entry name" value="OMP_bac"/>
</dbReference>
<evidence type="ECO:0000313" key="7">
    <source>
        <dbReference type="Proteomes" id="UP000199439"/>
    </source>
</evidence>
<dbReference type="InterPro" id="IPR011659">
    <property type="entry name" value="WD40"/>
</dbReference>
<dbReference type="AlphaFoldDB" id="A0A1I1RT71"/>
<dbReference type="CDD" id="cd07185">
    <property type="entry name" value="OmpA_C-like"/>
    <property type="match status" value="1"/>
</dbReference>
<reference evidence="7" key="1">
    <citation type="submission" date="2016-10" db="EMBL/GenBank/DDBJ databases">
        <authorList>
            <person name="Varghese N."/>
            <person name="Submissions S."/>
        </authorList>
    </citation>
    <scope>NUCLEOTIDE SEQUENCE [LARGE SCALE GENOMIC DNA]</scope>
    <source>
        <strain evidence="7">DSM 25730</strain>
    </source>
</reference>
<organism evidence="6 7">
    <name type="scientific">Algibacter pectinivorans</name>
    <dbReference type="NCBI Taxonomy" id="870482"/>
    <lineage>
        <taxon>Bacteria</taxon>
        <taxon>Pseudomonadati</taxon>
        <taxon>Bacteroidota</taxon>
        <taxon>Flavobacteriia</taxon>
        <taxon>Flavobacteriales</taxon>
        <taxon>Flavobacteriaceae</taxon>
        <taxon>Algibacter</taxon>
    </lineage>
</organism>
<protein>
    <submittedName>
        <fullName evidence="6">Outer membrane protein OmpA</fullName>
    </submittedName>
</protein>
<dbReference type="Gene3D" id="2.120.10.30">
    <property type="entry name" value="TolB, C-terminal domain"/>
    <property type="match status" value="1"/>
</dbReference>
<dbReference type="SUPFAM" id="SSF103088">
    <property type="entry name" value="OmpA-like"/>
    <property type="match status" value="1"/>
</dbReference>
<evidence type="ECO:0000256" key="4">
    <source>
        <dbReference type="PROSITE-ProRule" id="PRU00473"/>
    </source>
</evidence>
<dbReference type="PANTHER" id="PTHR30329:SF21">
    <property type="entry name" value="LIPOPROTEIN YIAD-RELATED"/>
    <property type="match status" value="1"/>
</dbReference>
<dbReference type="InterPro" id="IPR036737">
    <property type="entry name" value="OmpA-like_sf"/>
</dbReference>
<dbReference type="SUPFAM" id="SSF48452">
    <property type="entry name" value="TPR-like"/>
    <property type="match status" value="1"/>
</dbReference>
<dbReference type="GO" id="GO:0009279">
    <property type="term" value="C:cell outer membrane"/>
    <property type="evidence" value="ECO:0007669"/>
    <property type="project" value="UniProtKB-SubCell"/>
</dbReference>
<feature type="domain" description="OmpA-like" evidence="5">
    <location>
        <begin position="454"/>
        <end position="577"/>
    </location>
</feature>
<sequence length="577" mass="64921">MKLKNDIATVLLLTISVYTYSQNAKQQKADNLFNNFAFVQATNAYQELIEQGINTEYATRQLADSYSYLRNPDSAVIYYEKAVKQRNVPIAYYYNYSQALRGIEDYETSRSVMKQFKDAGGDIEEALYIKDADFLNAIFNSKQHFTLNTVKFNSKFSDFGAYKHDNKLYFTSARDKGDIKKHINAWDQEPFLNIYAINANSNDTLIGNKAKLKGRVNSVYHDGPLTITKDGKTMYFSRTDFIKNVLGRNGSGISNLKIYKATLVNGKWKNIEELPFNSNYFSNGHPALNEDDTKLYFTSDRPGGHGGSDLYYIDLNNGAFGKPRNLGPKVNTSKNEKFPFINTKGALFFSSDGHPGLGLLDIYGTVADKDKNIVSVINLGIPVNSSKDDFSFFMNEDGLTGYLASNRKGGAGSDDIYAFERVTKLELKETNKETNLEPQEDNPIAKAPNNTIEVESPKRVSFAPIHFNFNSASIRNQDKSALDNLANTMLTVYPKMSIAIASYSDARGTESYNDMLSQKRATNVYNYLLSKGILASRITSYMGYGEKNLINNCNSNAKCTEAQHQQNRRTEFTVRMN</sequence>
<comment type="subcellular location">
    <subcellularLocation>
        <location evidence="1">Cell outer membrane</location>
    </subcellularLocation>
</comment>
<dbReference type="PRINTS" id="PR01021">
    <property type="entry name" value="OMPADOMAIN"/>
</dbReference>
<keyword evidence="3" id="KW-0998">Cell outer membrane</keyword>
<evidence type="ECO:0000259" key="5">
    <source>
        <dbReference type="PROSITE" id="PS51123"/>
    </source>
</evidence>